<dbReference type="Pfam" id="PF00856">
    <property type="entry name" value="SET"/>
    <property type="match status" value="1"/>
</dbReference>
<dbReference type="InterPro" id="IPR001214">
    <property type="entry name" value="SET_dom"/>
</dbReference>
<feature type="compositionally biased region" description="Basic and acidic residues" evidence="1">
    <location>
        <begin position="151"/>
        <end position="161"/>
    </location>
</feature>
<evidence type="ECO:0000313" key="4">
    <source>
        <dbReference type="Proteomes" id="UP001108240"/>
    </source>
</evidence>
<feature type="region of interest" description="Disordered" evidence="1">
    <location>
        <begin position="335"/>
        <end position="371"/>
    </location>
</feature>
<proteinExistence type="predicted"/>
<protein>
    <recommendedName>
        <fullName evidence="2">SET domain-containing protein</fullName>
    </recommendedName>
</protein>
<dbReference type="PANTHER" id="PTHR33480">
    <property type="entry name" value="SET DOMAIN-CONTAINING PROTEIN-RELATED"/>
    <property type="match status" value="1"/>
</dbReference>
<dbReference type="SMART" id="SM00317">
    <property type="entry name" value="SET"/>
    <property type="match status" value="1"/>
</dbReference>
<evidence type="ECO:0000313" key="3">
    <source>
        <dbReference type="Ensembl" id="ENSCCRP00000137118.1"/>
    </source>
</evidence>
<organism evidence="3 4">
    <name type="scientific">Cyprinus carpio carpio</name>
    <dbReference type="NCBI Taxonomy" id="630221"/>
    <lineage>
        <taxon>Eukaryota</taxon>
        <taxon>Metazoa</taxon>
        <taxon>Chordata</taxon>
        <taxon>Craniata</taxon>
        <taxon>Vertebrata</taxon>
        <taxon>Euteleostomi</taxon>
        <taxon>Actinopterygii</taxon>
        <taxon>Neopterygii</taxon>
        <taxon>Teleostei</taxon>
        <taxon>Ostariophysi</taxon>
        <taxon>Cypriniformes</taxon>
        <taxon>Cyprinidae</taxon>
        <taxon>Cyprininae</taxon>
        <taxon>Cyprinus</taxon>
    </lineage>
</organism>
<dbReference type="Proteomes" id="UP001108240">
    <property type="component" value="Unplaced"/>
</dbReference>
<reference evidence="3" key="1">
    <citation type="submission" date="2025-05" db="UniProtKB">
        <authorList>
            <consortium name="Ensembl"/>
        </authorList>
    </citation>
    <scope>IDENTIFICATION</scope>
</reference>
<feature type="compositionally biased region" description="Polar residues" evidence="1">
    <location>
        <begin position="171"/>
        <end position="185"/>
    </location>
</feature>
<sequence length="752" mass="85971">MATRRRKPPKQDAIEHAVKALDKTAELEVQYINSFKGRGVFAKTPFRKGDFVVEYRGELINSKESQRRRRTYHNKCAVFMFDFYWQEKTWCVDAAREDGSLGRLVNDDHKHPNCKMKRVITEGKPHLCLFALKDINEGEEITYDYGGTDWPWRKQEDKQSDATESFETDIFRTTEQTPQRSSSFKTQEDKQSDATESFETDIFRTTEQTPQRSSSFKTQEDKQSDATESFETDIFRTTEQTPQRSSSFKTQCPHDPEPLPSINKVGMNPSLVDYTDSDESQSPSTNHDQFNSSCQTWCPTSEFEISLTHQDGDYIPRLRRTKSIQMNRKVEFASDELFDPTSGSSGEEYIPHSSEDSSEGTDTSEVIQPVNQKESMLRFPILGKYADIGELNDVSSKQILNRGRSPSRRGGNSGMRRKRQCSSSSRRASYPTTHASSGHSTKRSGEGDPESVLQKTTPDLEKDLPDSASSLHTEDVADGSLSISAVCKKENGSRMYNKKQYCLYCREGFVKMARHLERAHKDKPEVAQALSFPKGSKERRMHMEYLRNRGNFAHNVDVLNAGVGNLVPRKQPRKDCQAQNFLHCIHCHGFFTKKVLWRHMMTCKFKPSVPQKNLAKTRGQALCAFAVPPPPGVKVEFWKLLNNMVQDEVYSVLKSDVCIMEYGEHLYNRLGYDVGKHEYIRQKLRELGRLLICSRKTTSLKTIKDHVKPANFMQVVESVKHLAGYDSKNPCIQVPKSSSQNWTQLDKDFNAS</sequence>
<dbReference type="AlphaFoldDB" id="A0A9J7ZZT3"/>
<feature type="region of interest" description="Disordered" evidence="1">
    <location>
        <begin position="146"/>
        <end position="288"/>
    </location>
</feature>
<dbReference type="Gene3D" id="2.170.270.10">
    <property type="entry name" value="SET domain"/>
    <property type="match status" value="1"/>
</dbReference>
<keyword evidence="4" id="KW-1185">Reference proteome</keyword>
<evidence type="ECO:0000259" key="2">
    <source>
        <dbReference type="PROSITE" id="PS50280"/>
    </source>
</evidence>
<accession>A0A9J7ZZT3</accession>
<dbReference type="Ensembl" id="ENSCCRT00000111261.1">
    <property type="protein sequence ID" value="ENSCCRP00000137118.1"/>
    <property type="gene ID" value="ENSCCRG00000075788.1"/>
</dbReference>
<feature type="compositionally biased region" description="Polar residues" evidence="1">
    <location>
        <begin position="235"/>
        <end position="250"/>
    </location>
</feature>
<dbReference type="PROSITE" id="PS50280">
    <property type="entry name" value="SET"/>
    <property type="match status" value="1"/>
</dbReference>
<feature type="domain" description="SET" evidence="2">
    <location>
        <begin position="25"/>
        <end position="146"/>
    </location>
</feature>
<dbReference type="SUPFAM" id="SSF82199">
    <property type="entry name" value="SET domain"/>
    <property type="match status" value="1"/>
</dbReference>
<dbReference type="Ensembl" id="ENSCCRT00000114120.1">
    <property type="protein sequence ID" value="ENSCCRP00000165291.1"/>
    <property type="gene ID" value="ENSCCRG00000075788.1"/>
</dbReference>
<feature type="region of interest" description="Disordered" evidence="1">
    <location>
        <begin position="397"/>
        <end position="475"/>
    </location>
</feature>
<feature type="compositionally biased region" description="Polar residues" evidence="1">
    <location>
        <begin position="203"/>
        <end position="217"/>
    </location>
</feature>
<evidence type="ECO:0000256" key="1">
    <source>
        <dbReference type="SAM" id="MobiDB-lite"/>
    </source>
</evidence>
<dbReference type="PANTHER" id="PTHR33480:SF5">
    <property type="entry name" value="SI:DKEY-51D8.9"/>
    <property type="match status" value="1"/>
</dbReference>
<dbReference type="GeneTree" id="ENSGT00940000172751"/>
<dbReference type="InterPro" id="IPR046341">
    <property type="entry name" value="SET_dom_sf"/>
</dbReference>
<feature type="compositionally biased region" description="Polar residues" evidence="1">
    <location>
        <begin position="430"/>
        <end position="439"/>
    </location>
</feature>
<name>A0A9J7ZZT3_CYPCA</name>